<dbReference type="RefSeq" id="XP_018021570.1">
    <property type="nucleotide sequence ID" value="XM_018166081.2"/>
</dbReference>
<evidence type="ECO:0000313" key="9">
    <source>
        <dbReference type="Proteomes" id="UP000694843"/>
    </source>
</evidence>
<feature type="region of interest" description="Disordered" evidence="6">
    <location>
        <begin position="1494"/>
        <end position="1530"/>
    </location>
</feature>
<dbReference type="SMART" id="SM00969">
    <property type="entry name" value="SOCS_box"/>
    <property type="match status" value="1"/>
</dbReference>
<evidence type="ECO:0000259" key="8">
    <source>
        <dbReference type="PROSITE" id="PS50225"/>
    </source>
</evidence>
<dbReference type="Pfam" id="PF00017">
    <property type="entry name" value="SH2"/>
    <property type="match status" value="1"/>
</dbReference>
<dbReference type="OrthoDB" id="6426624at2759"/>
<keyword evidence="9" id="KW-1185">Reference proteome</keyword>
<dbReference type="InterPro" id="IPR035866">
    <property type="entry name" value="SOCS7_SH2"/>
</dbReference>
<feature type="compositionally biased region" description="Polar residues" evidence="6">
    <location>
        <begin position="355"/>
        <end position="368"/>
    </location>
</feature>
<feature type="compositionally biased region" description="Polar residues" evidence="6">
    <location>
        <begin position="1548"/>
        <end position="1560"/>
    </location>
</feature>
<keyword evidence="2" id="KW-0734">Signal transduction inhibitor</keyword>
<protein>
    <submittedName>
        <fullName evidence="10 11">Uncharacterized protein LOC108677792 isoform X1</fullName>
    </submittedName>
</protein>
<dbReference type="CDD" id="cd10388">
    <property type="entry name" value="SH2_SOCS7"/>
    <property type="match status" value="1"/>
</dbReference>
<evidence type="ECO:0000259" key="7">
    <source>
        <dbReference type="PROSITE" id="PS50001"/>
    </source>
</evidence>
<dbReference type="PROSITE" id="PS50225">
    <property type="entry name" value="SOCS"/>
    <property type="match status" value="1"/>
</dbReference>
<feature type="region of interest" description="Disordered" evidence="6">
    <location>
        <begin position="1088"/>
        <end position="1115"/>
    </location>
</feature>
<feature type="compositionally biased region" description="Pro residues" evidence="6">
    <location>
        <begin position="1520"/>
        <end position="1530"/>
    </location>
</feature>
<feature type="domain" description="SH2" evidence="7">
    <location>
        <begin position="1593"/>
        <end position="1699"/>
    </location>
</feature>
<feature type="region of interest" description="Disordered" evidence="6">
    <location>
        <begin position="892"/>
        <end position="916"/>
    </location>
</feature>
<dbReference type="SUPFAM" id="SSF158235">
    <property type="entry name" value="SOCS box-like"/>
    <property type="match status" value="1"/>
</dbReference>
<dbReference type="InterPro" id="IPR036036">
    <property type="entry name" value="SOCS_box-like_dom_sf"/>
</dbReference>
<dbReference type="Proteomes" id="UP000694843">
    <property type="component" value="Unplaced"/>
</dbReference>
<evidence type="ECO:0000313" key="10">
    <source>
        <dbReference type="RefSeq" id="XP_018021563.1"/>
    </source>
</evidence>
<dbReference type="InterPro" id="IPR000980">
    <property type="entry name" value="SH2"/>
</dbReference>
<feature type="compositionally biased region" description="Polar residues" evidence="6">
    <location>
        <begin position="1494"/>
        <end position="1505"/>
    </location>
</feature>
<dbReference type="SUPFAM" id="SSF55550">
    <property type="entry name" value="SH2 domain"/>
    <property type="match status" value="1"/>
</dbReference>
<evidence type="ECO:0000313" key="11">
    <source>
        <dbReference type="RefSeq" id="XP_018021570.1"/>
    </source>
</evidence>
<dbReference type="GO" id="GO:0035556">
    <property type="term" value="P:intracellular signal transduction"/>
    <property type="evidence" value="ECO:0007669"/>
    <property type="project" value="InterPro"/>
</dbReference>
<evidence type="ECO:0000256" key="5">
    <source>
        <dbReference type="PROSITE-ProRule" id="PRU00191"/>
    </source>
</evidence>
<dbReference type="PROSITE" id="PS50001">
    <property type="entry name" value="SH2"/>
    <property type="match status" value="1"/>
</dbReference>
<dbReference type="InterPro" id="IPR001496">
    <property type="entry name" value="SOCS_box"/>
</dbReference>
<keyword evidence="1" id="KW-0341">Growth regulation</keyword>
<feature type="region of interest" description="Disordered" evidence="6">
    <location>
        <begin position="1754"/>
        <end position="1809"/>
    </location>
</feature>
<dbReference type="RefSeq" id="XP_018021563.1">
    <property type="nucleotide sequence ID" value="XM_018166074.2"/>
</dbReference>
<dbReference type="PANTHER" id="PTHR10155:SF5">
    <property type="entry name" value="SUPPRESSOR OF CYTOKINE SIGNALING 7"/>
    <property type="match status" value="1"/>
</dbReference>
<dbReference type="Gene3D" id="3.30.505.10">
    <property type="entry name" value="SH2 domain"/>
    <property type="match status" value="1"/>
</dbReference>
<name>A0A8B7P674_HYAAZ</name>
<accession>A0A8B7P674</accession>
<feature type="compositionally biased region" description="Basic residues" evidence="6">
    <location>
        <begin position="1090"/>
        <end position="1108"/>
    </location>
</feature>
<evidence type="ECO:0000256" key="1">
    <source>
        <dbReference type="ARBA" id="ARBA00022604"/>
    </source>
</evidence>
<dbReference type="KEGG" id="hazt:108677792"/>
<evidence type="ECO:0000256" key="2">
    <source>
        <dbReference type="ARBA" id="ARBA00022700"/>
    </source>
</evidence>
<dbReference type="GO" id="GO:0046854">
    <property type="term" value="P:phosphatidylinositol phosphate biosynthetic process"/>
    <property type="evidence" value="ECO:0007669"/>
    <property type="project" value="TreeGrafter"/>
</dbReference>
<evidence type="ECO:0000256" key="4">
    <source>
        <dbReference type="ARBA" id="ARBA00022999"/>
    </source>
</evidence>
<feature type="compositionally biased region" description="Basic and acidic residues" evidence="6">
    <location>
        <begin position="896"/>
        <end position="914"/>
    </location>
</feature>
<proteinExistence type="predicted"/>
<keyword evidence="3" id="KW-0833">Ubl conjugation pathway</keyword>
<sequence>MTTPVAAGALDEAVSPLLPGCLGSSRSCQASRSPSPDQTSIPSLRPLSEPCSSAPPLSPLSSSHSLDSSHRSSSSCSPDDFFAPFSSPGSLHNSFTSSLEALHSVRIRSNDICTPSPSHATPSSSVDHAKLLNHSKNSCSSSDLACFMSSEEDTVTCPRVLAYKDVSDYQQCYPSGRAVDGERASLHDHNELWSSAHKFVREKDCGQYADAKLERHVTEPLENNDCLGMFGSTSSMSVAIAREDELFISSASQEDFINEDEFPSKRSSYSVYSGGKHHSKPPEEPLMMKSSVSEIIKLRHSDPGTISPVLNNSRYYLVPTNHTEHGTTSILFSQDLNNSGVMFQNPAGNVPRAFPSTQVSPQSPQLPLNSGLHGQGSQDSGIASCGPTEDDVSLCLAASRRVTMGTVSYSSDSSQWLGSLESDGASVDGPAVDVTSMQCCLASPALQQSRPVNYHSTLKKDILPCSREMMKLNKSNSAPYGNYESQPRGFLQTDTDSATLEDSYIDEALKFTETIRRFPNVGSCDVLIDVNGQEVQQFNLYENDCVLANANDKILSNSKCARKINDGVRRDFNSLNVNNGVHTLANVCRSYTFQVTSTSGYLNAQNFTMSAKDCKDENVRIFRPTSLNKPKLDVHSYFSGKSPLNGREKTHTSKYERDCISPVNLHLVTMPINQHSGCVFPTLQNQRSLTFSEIRSEQKSHPGSVQFSCSHLNNEVLRESLNAINEPVYAMRMSSHISGYASALSAAIVKQVFEELHFPTSSHFAMNCYCNERCRKRSISSDHYYDKAITVENAKHSSYASYFRSVPCRAAVHSDCFTGENCNRDFSWSSRSLGHLLLSTEHPSQTFEKSEKVNKTCDFEMHRSRSSTELEVLRTIQSNLVTGSVKCKFGTGSQSDVKRSGHKSEPVSESKARTDVCSTARKSSVRGLITSLDSRSFPSLHPANGIDASSADSNMSACKVHNPVRPTSSNSLSLTGTRLPSPRASFESFKSVDGLHDGFSELETNVSSLEEKVKIEGEFRSSESGNAFLLAASPSPQVEYPQGCKGTNACCDEEDLYPRDLDTSEYSGPSSRKPARFGRALADIHFNSSQKKKRRIRTRRRSSGRQRASKMLLESRASKRLSRCNALASDPAEVYSQPVDSIEETTIVQPRAVIATQPRRLSHRKHRVASSTLNVGLPLLDSPTIAGSGNAPLGIAANESFTRSVQPRLTSTKQETNEKKKHRKFLSKKHTLRVCETTDFVQSKESFVRNVGTAHCTSLMPSPDIQHEQNLLLKSKEDNGADVIASDLPSGNGKSTKRMSRKDKHEHRSLCRLLPFVGMRWCQRKEDHSSESREGVYVASDSVASLAPEEKKRSFLSNLRYNIFSFLSVGSSEKSEIRTGVSNVLASEAGCGNADDICVASKPSPLLPPNPSDLLNHSNYSAFTRAPARLPSGESHLSVTRGCSEAPDSMLPPFEGIEKETLEVLTDGAAVGPTLPPLITATTAHISADLNAIESRSPQGPQNHRTLPPLPPKSNGTTSPPHPPIPPPLPQAILSAVAVTPSHPADVNVSTPLLRNSSGTEAADDALPNRNERLGEDGCHFASMIEKVKDYGWYWGPISGKAAEKIVSNEPDGSFIVRDSSDDHYIFSLTFKLNGLTRHVRIEHDQGNFSFGGFTKFKSQTIVEFIESAIEHSRSGRYLFFLHRRPVLGPRRVQLLHPVSRYRRVQSLQHLCRFVIVKSVRRDRLALLPLPERLVQYLSSPHYYSELVDQLMAEEEEEEKLRDQQENDADDLDARREGEEPMNAVVGENRASGGTVDEGNGNVIDPHESIPRRDECANANTGCSPCKENSLASTRDFVVPDLDDPEDEIGVICNPFECSAVVEALHPLDQGSSVASLDNDVHEICFVHCQEKEQSSLCQPCESPAVQAKCSCASGGVKANVSSFCRRCIVHSPRSICVGGHRLPVEQNQDDNGNSGAIGESEQPFVKILTGAESFSLPATCCEESSNSAKLEIPRKEIRTKDTINVTKFQNGNRRPLSMSSFLCNVPKKVNKIVSYQMDLNSDGPTLIKFTKLVESSSKEFHNPLSVLSSCTDSEAVEAAPNNKPLKEEKLISPCIREECVRVCAVDATYSNVPLDNEMCATLVGSNTRRSVARCSASIKSSLSPVSPLEDQLSRGHGEESWTTSIEGLTKDESILHETPLTSVIVNSSLEELGNF</sequence>
<organism evidence="9 10">
    <name type="scientific">Hyalella azteca</name>
    <name type="common">Amphipod</name>
    <dbReference type="NCBI Taxonomy" id="294128"/>
    <lineage>
        <taxon>Eukaryota</taxon>
        <taxon>Metazoa</taxon>
        <taxon>Ecdysozoa</taxon>
        <taxon>Arthropoda</taxon>
        <taxon>Crustacea</taxon>
        <taxon>Multicrustacea</taxon>
        <taxon>Malacostraca</taxon>
        <taxon>Eumalacostraca</taxon>
        <taxon>Peracarida</taxon>
        <taxon>Amphipoda</taxon>
        <taxon>Senticaudata</taxon>
        <taxon>Talitrida</taxon>
        <taxon>Talitroidea</taxon>
        <taxon>Hyalellidae</taxon>
        <taxon>Hyalella</taxon>
    </lineage>
</organism>
<dbReference type="SMART" id="SM00252">
    <property type="entry name" value="SH2"/>
    <property type="match status" value="1"/>
</dbReference>
<feature type="compositionally biased region" description="Low complexity" evidence="6">
    <location>
        <begin position="46"/>
        <end position="71"/>
    </location>
</feature>
<feature type="region of interest" description="Disordered" evidence="6">
    <location>
        <begin position="1284"/>
        <end position="1305"/>
    </location>
</feature>
<dbReference type="PANTHER" id="PTHR10155">
    <property type="entry name" value="PHOSPHATIDYLINOSITOL 3-KINASE REGULATORY SUBUNIT"/>
    <property type="match status" value="1"/>
</dbReference>
<dbReference type="GeneID" id="108677792"/>
<reference evidence="10 11" key="1">
    <citation type="submission" date="2025-04" db="UniProtKB">
        <authorList>
            <consortium name="RefSeq"/>
        </authorList>
    </citation>
    <scope>IDENTIFICATION</scope>
    <source>
        <tissue evidence="10 11">Whole organism</tissue>
    </source>
</reference>
<dbReference type="GO" id="GO:0009968">
    <property type="term" value="P:negative regulation of signal transduction"/>
    <property type="evidence" value="ECO:0007669"/>
    <property type="project" value="UniProtKB-KW"/>
</dbReference>
<gene>
    <name evidence="10 11" type="primary">LOC108677792</name>
</gene>
<feature type="compositionally biased region" description="Basic residues" evidence="6">
    <location>
        <begin position="1295"/>
        <end position="1305"/>
    </location>
</feature>
<evidence type="ECO:0000256" key="3">
    <source>
        <dbReference type="ARBA" id="ARBA00022786"/>
    </source>
</evidence>
<dbReference type="Pfam" id="PF07525">
    <property type="entry name" value="SOCS_box"/>
    <property type="match status" value="1"/>
</dbReference>
<dbReference type="InterPro" id="IPR036860">
    <property type="entry name" value="SH2_dom_sf"/>
</dbReference>
<evidence type="ECO:0000256" key="6">
    <source>
        <dbReference type="SAM" id="MobiDB-lite"/>
    </source>
</evidence>
<feature type="domain" description="SOCS box" evidence="8">
    <location>
        <begin position="1694"/>
        <end position="1744"/>
    </location>
</feature>
<feature type="compositionally biased region" description="Low complexity" evidence="6">
    <location>
        <begin position="24"/>
        <end position="36"/>
    </location>
</feature>
<keyword evidence="4 5" id="KW-0727">SH2 domain</keyword>
<dbReference type="GO" id="GO:0005942">
    <property type="term" value="C:phosphatidylinositol 3-kinase complex"/>
    <property type="evidence" value="ECO:0007669"/>
    <property type="project" value="TreeGrafter"/>
</dbReference>
<dbReference type="GO" id="GO:0046935">
    <property type="term" value="F:1-phosphatidylinositol-3-kinase regulator activity"/>
    <property type="evidence" value="ECO:0007669"/>
    <property type="project" value="TreeGrafter"/>
</dbReference>
<feature type="region of interest" description="Disordered" evidence="6">
    <location>
        <begin position="24"/>
        <end position="71"/>
    </location>
</feature>
<feature type="region of interest" description="Disordered" evidence="6">
    <location>
        <begin position="353"/>
        <end position="384"/>
    </location>
</feature>
<dbReference type="SMART" id="SM00253">
    <property type="entry name" value="SOCS"/>
    <property type="match status" value="1"/>
</dbReference>
<feature type="region of interest" description="Disordered" evidence="6">
    <location>
        <begin position="1548"/>
        <end position="1571"/>
    </location>
</feature>